<proteinExistence type="predicted"/>
<keyword evidence="2" id="KW-1185">Reference proteome</keyword>
<dbReference type="Proteomes" id="UP001273136">
    <property type="component" value="Unassembled WGS sequence"/>
</dbReference>
<gene>
    <name evidence="1" type="ORF">McpAg1_18490</name>
</gene>
<protein>
    <submittedName>
        <fullName evidence="1">Uncharacterized protein</fullName>
    </submittedName>
</protein>
<name>A0AAE4SB39_9EURY</name>
<dbReference type="AlphaFoldDB" id="A0AAE4SB39"/>
<organism evidence="1 2">
    <name type="scientific">Methanorbis furvi</name>
    <dbReference type="NCBI Taxonomy" id="3028299"/>
    <lineage>
        <taxon>Archaea</taxon>
        <taxon>Methanobacteriati</taxon>
        <taxon>Methanobacteriota</taxon>
        <taxon>Stenosarchaea group</taxon>
        <taxon>Methanomicrobia</taxon>
        <taxon>Methanomicrobiales</taxon>
        <taxon>Methanocorpusculaceae</taxon>
        <taxon>Methanorbis</taxon>
    </lineage>
</organism>
<reference evidence="1" key="1">
    <citation type="submission" date="2023-06" db="EMBL/GenBank/DDBJ databases">
        <title>Genome sequence of Methancorpusculaceae sp. Ag1.</title>
        <authorList>
            <person name="Protasov E."/>
            <person name="Platt K."/>
            <person name="Poehlein A."/>
            <person name="Daniel R."/>
            <person name="Brune A."/>
        </authorList>
    </citation>
    <scope>NUCLEOTIDE SEQUENCE</scope>
    <source>
        <strain evidence="1">Ag1</strain>
    </source>
</reference>
<accession>A0AAE4SB39</accession>
<dbReference type="EMBL" id="JAWDKA010000013">
    <property type="protein sequence ID" value="MDV0442594.1"/>
    <property type="molecule type" value="Genomic_DNA"/>
</dbReference>
<sequence>MISDEVFCREMQKIHAEIAAISINRVTGKDLLMQFPENPEIMTIEPKTTIVAYNTTINRVLMYFCSNVPDGVVVRVYKDNQLWTWKQDDSGSLEFFGGVYFREVRIEVENTTNYPLRWSINAIWV</sequence>
<evidence type="ECO:0000313" key="1">
    <source>
        <dbReference type="EMBL" id="MDV0442594.1"/>
    </source>
</evidence>
<evidence type="ECO:0000313" key="2">
    <source>
        <dbReference type="Proteomes" id="UP001273136"/>
    </source>
</evidence>
<comment type="caution">
    <text evidence="1">The sequence shown here is derived from an EMBL/GenBank/DDBJ whole genome shotgun (WGS) entry which is preliminary data.</text>
</comment>
<dbReference type="RefSeq" id="WP_338095017.1">
    <property type="nucleotide sequence ID" value="NZ_JAWDKA010000013.1"/>
</dbReference>